<dbReference type="GO" id="GO:0004519">
    <property type="term" value="F:endonuclease activity"/>
    <property type="evidence" value="ECO:0007669"/>
    <property type="project" value="UniProtKB-KW"/>
</dbReference>
<dbReference type="Pfam" id="PF01844">
    <property type="entry name" value="HNH"/>
    <property type="match status" value="1"/>
</dbReference>
<dbReference type="Proteomes" id="UP001219956">
    <property type="component" value="Unassembled WGS sequence"/>
</dbReference>
<dbReference type="InterPro" id="IPR003615">
    <property type="entry name" value="HNH_nuc"/>
</dbReference>
<gene>
    <name evidence="2" type="ORF">PQU95_17995</name>
</gene>
<dbReference type="InterPro" id="IPR002711">
    <property type="entry name" value="HNH"/>
</dbReference>
<reference evidence="2 3" key="1">
    <citation type="submission" date="2023-01" db="EMBL/GenBank/DDBJ databases">
        <title>Novel species of the genus Vogesella isolated from rivers.</title>
        <authorList>
            <person name="Lu H."/>
        </authorList>
    </citation>
    <scope>NUCLEOTIDE SEQUENCE [LARGE SCALE GENOMIC DNA]</scope>
    <source>
        <strain evidence="2 3">DC21W</strain>
    </source>
</reference>
<evidence type="ECO:0000259" key="1">
    <source>
        <dbReference type="SMART" id="SM00507"/>
    </source>
</evidence>
<protein>
    <submittedName>
        <fullName evidence="2">HNH endonuclease</fullName>
    </submittedName>
</protein>
<dbReference type="CDD" id="cd00085">
    <property type="entry name" value="HNHc"/>
    <property type="match status" value="1"/>
</dbReference>
<dbReference type="SMART" id="SM00507">
    <property type="entry name" value="HNHc"/>
    <property type="match status" value="1"/>
</dbReference>
<keyword evidence="2" id="KW-0378">Hydrolase</keyword>
<comment type="caution">
    <text evidence="2">The sequence shown here is derived from an EMBL/GenBank/DDBJ whole genome shotgun (WGS) entry which is preliminary data.</text>
</comment>
<keyword evidence="3" id="KW-1185">Reference proteome</keyword>
<evidence type="ECO:0000313" key="2">
    <source>
        <dbReference type="EMBL" id="MDC7719097.1"/>
    </source>
</evidence>
<accession>A0ABT5J2L5</accession>
<keyword evidence="2" id="KW-0540">Nuclease</keyword>
<name>A0ABT5J2L5_9NEIS</name>
<dbReference type="RefSeq" id="WP_272753283.1">
    <property type="nucleotide sequence ID" value="NZ_JAQQLF010000032.1"/>
</dbReference>
<feature type="domain" description="HNH nuclease" evidence="1">
    <location>
        <begin position="178"/>
        <end position="241"/>
    </location>
</feature>
<dbReference type="Gene3D" id="1.10.30.50">
    <property type="match status" value="1"/>
</dbReference>
<dbReference type="EMBL" id="JAQQLF010000032">
    <property type="protein sequence ID" value="MDC7719097.1"/>
    <property type="molecule type" value="Genomic_DNA"/>
</dbReference>
<keyword evidence="2" id="KW-0255">Endonuclease</keyword>
<sequence length="267" mass="30007">MSKNVEVDLPMQAVILDRKARRNPSWSRDELILALDLYMRHRASLPGKDSPEVTELSKVLNQLGAALFQRTDTSYRNTNGVYMKLMNFRRLDPDYVAEGKKGLTRGNQDEECVWAQFASDPVRLVAVARFIRLGISKDLSNVDLAGPDEPGIEEAEEGKVATRMHRYRERDRRLVVEAKAQAMKRYGRLACAACGFDFSKQYGVLGTNIIDVHHAKPVHTMLPGEKTNVADLVLLCSNCHRIVHSKRTWLSVEDVKSALAISNLDGT</sequence>
<organism evidence="2 3">
    <name type="scientific">Vogesella aquatica</name>
    <dbReference type="NCBI Taxonomy" id="2984206"/>
    <lineage>
        <taxon>Bacteria</taxon>
        <taxon>Pseudomonadati</taxon>
        <taxon>Pseudomonadota</taxon>
        <taxon>Betaproteobacteria</taxon>
        <taxon>Neisseriales</taxon>
        <taxon>Chromobacteriaceae</taxon>
        <taxon>Vogesella</taxon>
    </lineage>
</organism>
<proteinExistence type="predicted"/>
<evidence type="ECO:0000313" key="3">
    <source>
        <dbReference type="Proteomes" id="UP001219956"/>
    </source>
</evidence>